<organism evidence="1 2">
    <name type="scientific">Paractinoplanes rishiriensis</name>
    <dbReference type="NCBI Taxonomy" id="1050105"/>
    <lineage>
        <taxon>Bacteria</taxon>
        <taxon>Bacillati</taxon>
        <taxon>Actinomycetota</taxon>
        <taxon>Actinomycetes</taxon>
        <taxon>Micromonosporales</taxon>
        <taxon>Micromonosporaceae</taxon>
        <taxon>Paractinoplanes</taxon>
    </lineage>
</organism>
<evidence type="ECO:0008006" key="3">
    <source>
        <dbReference type="Google" id="ProtNLM"/>
    </source>
</evidence>
<dbReference type="AlphaFoldDB" id="A0A919MV05"/>
<dbReference type="RefSeq" id="WP_203789125.1">
    <property type="nucleotide sequence ID" value="NZ_BOMV01000092.1"/>
</dbReference>
<evidence type="ECO:0000313" key="1">
    <source>
        <dbReference type="EMBL" id="GIF00882.1"/>
    </source>
</evidence>
<proteinExistence type="predicted"/>
<protein>
    <recommendedName>
        <fullName evidence="3">Cytidylate kinase</fullName>
    </recommendedName>
</protein>
<name>A0A919MV05_9ACTN</name>
<gene>
    <name evidence="1" type="ORF">Ari01nite_83460</name>
</gene>
<dbReference type="Proteomes" id="UP000636960">
    <property type="component" value="Unassembled WGS sequence"/>
</dbReference>
<keyword evidence="2" id="KW-1185">Reference proteome</keyword>
<reference evidence="1" key="1">
    <citation type="submission" date="2021-01" db="EMBL/GenBank/DDBJ databases">
        <title>Whole genome shotgun sequence of Actinoplanes rishiriensis NBRC 108556.</title>
        <authorList>
            <person name="Komaki H."/>
            <person name="Tamura T."/>
        </authorList>
    </citation>
    <scope>NUCLEOTIDE SEQUENCE</scope>
    <source>
        <strain evidence="1">NBRC 108556</strain>
    </source>
</reference>
<accession>A0A919MV05</accession>
<comment type="caution">
    <text evidence="1">The sequence shown here is derived from an EMBL/GenBank/DDBJ whole genome shotgun (WGS) entry which is preliminary data.</text>
</comment>
<dbReference type="EMBL" id="BOMV01000092">
    <property type="protein sequence ID" value="GIF00882.1"/>
    <property type="molecule type" value="Genomic_DNA"/>
</dbReference>
<evidence type="ECO:0000313" key="2">
    <source>
        <dbReference type="Proteomes" id="UP000636960"/>
    </source>
</evidence>
<sequence length="210" mass="22586">MSVSPSDHPIRPVVTIFESYGSGADLVGSRVADTLGVAFHPQAFSSEQIEESPEQRDDEGLLARVFAAMGDSYAALDGPAVAMVQRDDHELVLRNTRWVTDAAGAGAVIVGRNGALILATWPGALHVRLDAAVPWRVEQAARTNGITMDRAAKRQRREDDLRADMSIRLYGWDPREPTGYDLVLNPGSLSLDACVDVIVHASRVKAASAA</sequence>
<dbReference type="InterPro" id="IPR027417">
    <property type="entry name" value="P-loop_NTPase"/>
</dbReference>
<dbReference type="Pfam" id="PF13189">
    <property type="entry name" value="Cytidylate_kin2"/>
    <property type="match status" value="1"/>
</dbReference>
<dbReference type="Gene3D" id="3.40.50.300">
    <property type="entry name" value="P-loop containing nucleotide triphosphate hydrolases"/>
    <property type="match status" value="1"/>
</dbReference>